<sequence>MGHLFHTCHALVKHGHPFTDFLWHCELDKKKGLDVGNSYQNDKSAAVFTSYIANEEANKLKSQLGEAKFFSVLVDGSTDTSVKEVELSYVRYSICGEVYVRFLAIKSLERANAEIIFKQAILGTLQTCWDLDVEEVASKLVGFCSDGASVMTGIRTGVSARLKEIQPLTQTIHCMAHRLELSLKDSIKGKLEYVGNMVEHVKHVYLFYHQSALNRANLETACNDAGVKYQVPSKATGTRWVAHLQHALEVIISM</sequence>
<dbReference type="OrthoDB" id="8930602at2759"/>
<dbReference type="Proteomes" id="UP000230750">
    <property type="component" value="Unassembled WGS sequence"/>
</dbReference>
<keyword evidence="1" id="KW-0969">Cilium</keyword>
<reference evidence="1 2" key="1">
    <citation type="journal article" date="2017" name="PLoS Biol.">
        <title>The sea cucumber genome provides insights into morphological evolution and visceral regeneration.</title>
        <authorList>
            <person name="Zhang X."/>
            <person name="Sun L."/>
            <person name="Yuan J."/>
            <person name="Sun Y."/>
            <person name="Gao Y."/>
            <person name="Zhang L."/>
            <person name="Li S."/>
            <person name="Dai H."/>
            <person name="Hamel J.F."/>
            <person name="Liu C."/>
            <person name="Yu Y."/>
            <person name="Liu S."/>
            <person name="Lin W."/>
            <person name="Guo K."/>
            <person name="Jin S."/>
            <person name="Xu P."/>
            <person name="Storey K.B."/>
            <person name="Huan P."/>
            <person name="Zhang T."/>
            <person name="Zhou Y."/>
            <person name="Zhang J."/>
            <person name="Lin C."/>
            <person name="Li X."/>
            <person name="Xing L."/>
            <person name="Huo D."/>
            <person name="Sun M."/>
            <person name="Wang L."/>
            <person name="Mercier A."/>
            <person name="Li F."/>
            <person name="Yang H."/>
            <person name="Xiang J."/>
        </authorList>
    </citation>
    <scope>NUCLEOTIDE SEQUENCE [LARGE SCALE GENOMIC DNA]</scope>
    <source>
        <strain evidence="1">Shaxun</strain>
        <tissue evidence="1">Muscle</tissue>
    </source>
</reference>
<keyword evidence="2" id="KW-1185">Reference proteome</keyword>
<gene>
    <name evidence="1" type="ORF">BSL78_02371</name>
</gene>
<dbReference type="AlphaFoldDB" id="A0A2G8LK97"/>
<name>A0A2G8LK97_STIJA</name>
<proteinExistence type="predicted"/>
<organism evidence="1 2">
    <name type="scientific">Stichopus japonicus</name>
    <name type="common">Sea cucumber</name>
    <dbReference type="NCBI Taxonomy" id="307972"/>
    <lineage>
        <taxon>Eukaryota</taxon>
        <taxon>Metazoa</taxon>
        <taxon>Echinodermata</taxon>
        <taxon>Eleutherozoa</taxon>
        <taxon>Echinozoa</taxon>
        <taxon>Holothuroidea</taxon>
        <taxon>Aspidochirotacea</taxon>
        <taxon>Aspidochirotida</taxon>
        <taxon>Stichopodidae</taxon>
        <taxon>Apostichopus</taxon>
    </lineage>
</organism>
<keyword evidence="1" id="KW-0282">Flagellum</keyword>
<dbReference type="PANTHER" id="PTHR46880:SF9">
    <property type="entry name" value="ZINC FINGER PROTEIN 862"/>
    <property type="match status" value="1"/>
</dbReference>
<evidence type="ECO:0000313" key="1">
    <source>
        <dbReference type="EMBL" id="PIK60679.1"/>
    </source>
</evidence>
<dbReference type="EMBL" id="MRZV01000050">
    <property type="protein sequence ID" value="PIK60679.1"/>
    <property type="molecule type" value="Genomic_DNA"/>
</dbReference>
<comment type="caution">
    <text evidence="1">The sequence shown here is derived from an EMBL/GenBank/DDBJ whole genome shotgun (WGS) entry which is preliminary data.</text>
</comment>
<dbReference type="InterPro" id="IPR012337">
    <property type="entry name" value="RNaseH-like_sf"/>
</dbReference>
<keyword evidence="1" id="KW-0966">Cell projection</keyword>
<dbReference type="PANTHER" id="PTHR46880">
    <property type="entry name" value="RAS-ASSOCIATING DOMAIN-CONTAINING PROTEIN"/>
    <property type="match status" value="1"/>
</dbReference>
<evidence type="ECO:0000313" key="2">
    <source>
        <dbReference type="Proteomes" id="UP000230750"/>
    </source>
</evidence>
<accession>A0A2G8LK97</accession>
<protein>
    <submittedName>
        <fullName evidence="1">Putative sperm flagellar protein 2-like</fullName>
    </submittedName>
</protein>
<dbReference type="SUPFAM" id="SSF53098">
    <property type="entry name" value="Ribonuclease H-like"/>
    <property type="match status" value="1"/>
</dbReference>